<name>A0A1B8PK29_MORNO</name>
<gene>
    <name evidence="1" type="ORF">A9Z60_08790</name>
</gene>
<protein>
    <submittedName>
        <fullName evidence="1">Uncharacterized protein</fullName>
    </submittedName>
</protein>
<dbReference type="Proteomes" id="UP000092671">
    <property type="component" value="Unassembled WGS sequence"/>
</dbReference>
<sequence length="191" mass="23270">MNMISIKYRINEKSLMDNYDDILSKPIIYGVFIIESDFEFYLRDKCMIDDGLFELFKFNDDLFDWFFNLNKINIELMRDNNKYIMLGYDLDSAYIKNYILFTKYNQYLKISIIECDNQYGTLKLLSKKLPDNYRIINEMAPININIWLEEIYKKTKQFLDDITIIYKDFDNYIYIKKLNDFLKVYENNVKS</sequence>
<dbReference type="EMBL" id="LZDN01000010">
    <property type="protein sequence ID" value="OBX50971.1"/>
    <property type="molecule type" value="Genomic_DNA"/>
</dbReference>
<proteinExistence type="predicted"/>
<dbReference type="RefSeq" id="WP_064605033.1">
    <property type="nucleotide sequence ID" value="NZ_LZDM01000042.1"/>
</dbReference>
<organism evidence="1 2">
    <name type="scientific">Moraxella nonliquefaciens</name>
    <dbReference type="NCBI Taxonomy" id="478"/>
    <lineage>
        <taxon>Bacteria</taxon>
        <taxon>Pseudomonadati</taxon>
        <taxon>Pseudomonadota</taxon>
        <taxon>Gammaproteobacteria</taxon>
        <taxon>Moraxellales</taxon>
        <taxon>Moraxellaceae</taxon>
        <taxon>Moraxella</taxon>
    </lineage>
</organism>
<accession>A0A1B8PK29</accession>
<evidence type="ECO:0000313" key="1">
    <source>
        <dbReference type="EMBL" id="OBX50971.1"/>
    </source>
</evidence>
<comment type="caution">
    <text evidence="1">The sequence shown here is derived from an EMBL/GenBank/DDBJ whole genome shotgun (WGS) entry which is preliminary data.</text>
</comment>
<dbReference type="AlphaFoldDB" id="A0A1B8PK29"/>
<reference evidence="1 2" key="1">
    <citation type="submission" date="2016-06" db="EMBL/GenBank/DDBJ databases">
        <title>Draft genome of Moraxella nonliquefaciens CCUG 60284.</title>
        <authorList>
            <person name="Salva-Serra F."/>
            <person name="Engstrom-Jakobsson H."/>
            <person name="Thorell K."/>
            <person name="Gonzales-Siles L."/>
            <person name="Karlsson R."/>
            <person name="Boulund F."/>
            <person name="Engstrand L."/>
            <person name="Kristiansson E."/>
            <person name="Moore E."/>
        </authorList>
    </citation>
    <scope>NUCLEOTIDE SEQUENCE [LARGE SCALE GENOMIC DNA]</scope>
    <source>
        <strain evidence="1 2">CCUG 60284</strain>
    </source>
</reference>
<evidence type="ECO:0000313" key="2">
    <source>
        <dbReference type="Proteomes" id="UP000092671"/>
    </source>
</evidence>
<dbReference type="OrthoDB" id="9873645at2"/>